<evidence type="ECO:0000313" key="2">
    <source>
        <dbReference type="Proteomes" id="UP000828941"/>
    </source>
</evidence>
<proteinExistence type="predicted"/>
<keyword evidence="2" id="KW-1185">Reference proteome</keyword>
<dbReference type="Proteomes" id="UP000828941">
    <property type="component" value="Chromosome 13"/>
</dbReference>
<reference evidence="1 2" key="1">
    <citation type="journal article" date="2022" name="DNA Res.">
        <title>Chromosomal-level genome assembly of the orchid tree Bauhinia variegata (Leguminosae; Cercidoideae) supports the allotetraploid origin hypothesis of Bauhinia.</title>
        <authorList>
            <person name="Zhong Y."/>
            <person name="Chen Y."/>
            <person name="Zheng D."/>
            <person name="Pang J."/>
            <person name="Liu Y."/>
            <person name="Luo S."/>
            <person name="Meng S."/>
            <person name="Qian L."/>
            <person name="Wei D."/>
            <person name="Dai S."/>
            <person name="Zhou R."/>
        </authorList>
    </citation>
    <scope>NUCLEOTIDE SEQUENCE [LARGE SCALE GENOMIC DNA]</scope>
    <source>
        <strain evidence="1">BV-YZ2020</strain>
    </source>
</reference>
<accession>A0ACB9KSI9</accession>
<evidence type="ECO:0000313" key="1">
    <source>
        <dbReference type="EMBL" id="KAI4300266.1"/>
    </source>
</evidence>
<sequence>MKAKTERDRGISEYKTWRMYDSHPRGHPLIFGFLTRLPSEPYSALVQTSFEPSSIPALFPGDQLILANLSSSICEGDFPENPRSRSDEQRDRRNVSLGLHWRE</sequence>
<protein>
    <submittedName>
        <fullName evidence="1">Uncharacterized protein</fullName>
    </submittedName>
</protein>
<name>A0ACB9KSI9_BAUVA</name>
<organism evidence="1 2">
    <name type="scientific">Bauhinia variegata</name>
    <name type="common">Purple orchid tree</name>
    <name type="synonym">Phanera variegata</name>
    <dbReference type="NCBI Taxonomy" id="167791"/>
    <lineage>
        <taxon>Eukaryota</taxon>
        <taxon>Viridiplantae</taxon>
        <taxon>Streptophyta</taxon>
        <taxon>Embryophyta</taxon>
        <taxon>Tracheophyta</taxon>
        <taxon>Spermatophyta</taxon>
        <taxon>Magnoliopsida</taxon>
        <taxon>eudicotyledons</taxon>
        <taxon>Gunneridae</taxon>
        <taxon>Pentapetalae</taxon>
        <taxon>rosids</taxon>
        <taxon>fabids</taxon>
        <taxon>Fabales</taxon>
        <taxon>Fabaceae</taxon>
        <taxon>Cercidoideae</taxon>
        <taxon>Cercideae</taxon>
        <taxon>Bauhiniinae</taxon>
        <taxon>Bauhinia</taxon>
    </lineage>
</organism>
<comment type="caution">
    <text evidence="1">The sequence shown here is derived from an EMBL/GenBank/DDBJ whole genome shotgun (WGS) entry which is preliminary data.</text>
</comment>
<gene>
    <name evidence="1" type="ORF">L6164_033663</name>
</gene>
<dbReference type="EMBL" id="CM039438">
    <property type="protein sequence ID" value="KAI4300266.1"/>
    <property type="molecule type" value="Genomic_DNA"/>
</dbReference>